<reference evidence="2" key="1">
    <citation type="submission" date="2020-02" db="EMBL/GenBank/DDBJ databases">
        <authorList>
            <person name="Meier V. D."/>
        </authorList>
    </citation>
    <scope>NUCLEOTIDE SEQUENCE</scope>
    <source>
        <strain evidence="2">AVDCRST_MAG08</strain>
    </source>
</reference>
<dbReference type="EMBL" id="CADCTG010000194">
    <property type="protein sequence ID" value="CAA9259866.1"/>
    <property type="molecule type" value="Genomic_DNA"/>
</dbReference>
<evidence type="ECO:0000313" key="2">
    <source>
        <dbReference type="EMBL" id="CAA9259866.1"/>
    </source>
</evidence>
<feature type="non-terminal residue" evidence="2">
    <location>
        <position position="25"/>
    </location>
</feature>
<gene>
    <name evidence="2" type="ORF">AVDCRST_MAG08-2627</name>
</gene>
<name>A0A6J4ITL0_9PROT</name>
<organism evidence="2">
    <name type="scientific">uncultured Acetobacteraceae bacterium</name>
    <dbReference type="NCBI Taxonomy" id="169975"/>
    <lineage>
        <taxon>Bacteria</taxon>
        <taxon>Pseudomonadati</taxon>
        <taxon>Pseudomonadota</taxon>
        <taxon>Alphaproteobacteria</taxon>
        <taxon>Acetobacterales</taxon>
        <taxon>Acetobacteraceae</taxon>
        <taxon>environmental samples</taxon>
    </lineage>
</organism>
<protein>
    <submittedName>
        <fullName evidence="2">Uncharacterized protein</fullName>
    </submittedName>
</protein>
<feature type="region of interest" description="Disordered" evidence="1">
    <location>
        <begin position="1"/>
        <end position="25"/>
    </location>
</feature>
<evidence type="ECO:0000256" key="1">
    <source>
        <dbReference type="SAM" id="MobiDB-lite"/>
    </source>
</evidence>
<sequence>MAAAQHPSAQHVSDWDRDAALTTAR</sequence>
<dbReference type="AlphaFoldDB" id="A0A6J4ITL0"/>
<proteinExistence type="predicted"/>
<accession>A0A6J4ITL0</accession>